<dbReference type="OrthoDB" id="9796655at2"/>
<gene>
    <name evidence="5" type="ORF">DFR29_103345</name>
</gene>
<dbReference type="SUPFAM" id="SSF46894">
    <property type="entry name" value="C-terminal effector domain of the bipartite response regulators"/>
    <property type="match status" value="1"/>
</dbReference>
<name>A0A4R6Z5G2_9GAMM</name>
<keyword evidence="1" id="KW-0805">Transcription regulation</keyword>
<dbReference type="GO" id="GO:0003677">
    <property type="term" value="F:DNA binding"/>
    <property type="evidence" value="ECO:0007669"/>
    <property type="project" value="UniProtKB-KW"/>
</dbReference>
<dbReference type="InterPro" id="IPR036388">
    <property type="entry name" value="WH-like_DNA-bd_sf"/>
</dbReference>
<dbReference type="AlphaFoldDB" id="A0A4R6Z5G2"/>
<dbReference type="Pfam" id="PF00196">
    <property type="entry name" value="GerE"/>
    <property type="match status" value="1"/>
</dbReference>
<evidence type="ECO:0000256" key="1">
    <source>
        <dbReference type="ARBA" id="ARBA00023015"/>
    </source>
</evidence>
<dbReference type="GO" id="GO:0006355">
    <property type="term" value="P:regulation of DNA-templated transcription"/>
    <property type="evidence" value="ECO:0007669"/>
    <property type="project" value="InterPro"/>
</dbReference>
<organism evidence="5 6">
    <name type="scientific">Tahibacter aquaticus</name>
    <dbReference type="NCBI Taxonomy" id="520092"/>
    <lineage>
        <taxon>Bacteria</taxon>
        <taxon>Pseudomonadati</taxon>
        <taxon>Pseudomonadota</taxon>
        <taxon>Gammaproteobacteria</taxon>
        <taxon>Lysobacterales</taxon>
        <taxon>Rhodanobacteraceae</taxon>
        <taxon>Tahibacter</taxon>
    </lineage>
</organism>
<keyword evidence="3" id="KW-0804">Transcription</keyword>
<comment type="caution">
    <text evidence="5">The sequence shown here is derived from an EMBL/GenBank/DDBJ whole genome shotgun (WGS) entry which is preliminary data.</text>
</comment>
<dbReference type="PROSITE" id="PS00622">
    <property type="entry name" value="HTH_LUXR_1"/>
    <property type="match status" value="1"/>
</dbReference>
<dbReference type="Proteomes" id="UP000295293">
    <property type="component" value="Unassembled WGS sequence"/>
</dbReference>
<keyword evidence="6" id="KW-1185">Reference proteome</keyword>
<dbReference type="EMBL" id="SNZH01000003">
    <property type="protein sequence ID" value="TDR46809.1"/>
    <property type="molecule type" value="Genomic_DNA"/>
</dbReference>
<protein>
    <submittedName>
        <fullName evidence="5">DNA-binding NarL/FixJ family response regulator</fullName>
    </submittedName>
</protein>
<feature type="domain" description="HTH luxR-type" evidence="4">
    <location>
        <begin position="149"/>
        <end position="214"/>
    </location>
</feature>
<evidence type="ECO:0000259" key="4">
    <source>
        <dbReference type="PROSITE" id="PS50043"/>
    </source>
</evidence>
<reference evidence="5 6" key="1">
    <citation type="submission" date="2019-03" db="EMBL/GenBank/DDBJ databases">
        <title>Genomic Encyclopedia of Type Strains, Phase IV (KMG-IV): sequencing the most valuable type-strain genomes for metagenomic binning, comparative biology and taxonomic classification.</title>
        <authorList>
            <person name="Goeker M."/>
        </authorList>
    </citation>
    <scope>NUCLEOTIDE SEQUENCE [LARGE SCALE GENOMIC DNA]</scope>
    <source>
        <strain evidence="5 6">DSM 21667</strain>
    </source>
</reference>
<evidence type="ECO:0000313" key="6">
    <source>
        <dbReference type="Proteomes" id="UP000295293"/>
    </source>
</evidence>
<dbReference type="PANTHER" id="PTHR44688:SF16">
    <property type="entry name" value="DNA-BINDING TRANSCRIPTIONAL ACTIVATOR DEVR_DOSR"/>
    <property type="match status" value="1"/>
</dbReference>
<dbReference type="PANTHER" id="PTHR44688">
    <property type="entry name" value="DNA-BINDING TRANSCRIPTIONAL ACTIVATOR DEVR_DOSR"/>
    <property type="match status" value="1"/>
</dbReference>
<dbReference type="PRINTS" id="PR00038">
    <property type="entry name" value="HTHLUXR"/>
</dbReference>
<evidence type="ECO:0000313" key="5">
    <source>
        <dbReference type="EMBL" id="TDR46809.1"/>
    </source>
</evidence>
<proteinExistence type="predicted"/>
<dbReference type="InterPro" id="IPR016032">
    <property type="entry name" value="Sig_transdc_resp-reg_C-effctor"/>
</dbReference>
<evidence type="ECO:0000256" key="2">
    <source>
        <dbReference type="ARBA" id="ARBA00023125"/>
    </source>
</evidence>
<dbReference type="InterPro" id="IPR000792">
    <property type="entry name" value="Tscrpt_reg_LuxR_C"/>
</dbReference>
<dbReference type="Gene3D" id="1.10.10.10">
    <property type="entry name" value="Winged helix-like DNA-binding domain superfamily/Winged helix DNA-binding domain"/>
    <property type="match status" value="1"/>
</dbReference>
<sequence>MVVRMSDSRYREITLLIMVPSEVATVGLTVALSSRSELHVLATALSLDDGLVALRRQAPEVVVIAPEWVQTARQFLLETDIRTRLIAFGSRPHLGANAHATSQVACGYISYFVQAKNYLPLIDLVSRCQLPTMDAKQMLCLCCPVRQSLKPPKPNLTAREMEVFVAIGKGFGASDVATQMGISVKTVESHRESIKSKLALGSAWEMNAIAADWCRGGSS</sequence>
<accession>A0A4R6Z5G2</accession>
<dbReference type="PROSITE" id="PS50043">
    <property type="entry name" value="HTH_LUXR_2"/>
    <property type="match status" value="1"/>
</dbReference>
<evidence type="ECO:0000256" key="3">
    <source>
        <dbReference type="ARBA" id="ARBA00023163"/>
    </source>
</evidence>
<dbReference type="CDD" id="cd06170">
    <property type="entry name" value="LuxR_C_like"/>
    <property type="match status" value="1"/>
</dbReference>
<dbReference type="SMART" id="SM00421">
    <property type="entry name" value="HTH_LUXR"/>
    <property type="match status" value="1"/>
</dbReference>
<keyword evidence="2 5" id="KW-0238">DNA-binding</keyword>